<evidence type="ECO:0000256" key="1">
    <source>
        <dbReference type="SAM" id="Phobius"/>
    </source>
</evidence>
<protein>
    <submittedName>
        <fullName evidence="2">Uncharacterized protein</fullName>
    </submittedName>
</protein>
<keyword evidence="3" id="KW-1185">Reference proteome</keyword>
<keyword evidence="1" id="KW-0472">Membrane</keyword>
<gene>
    <name evidence="2" type="ORF">Enr13x_39300</name>
</gene>
<reference evidence="2 3" key="1">
    <citation type="submission" date="2019-03" db="EMBL/GenBank/DDBJ databases">
        <title>Deep-cultivation of Planctomycetes and their phenomic and genomic characterization uncovers novel biology.</title>
        <authorList>
            <person name="Wiegand S."/>
            <person name="Jogler M."/>
            <person name="Boedeker C."/>
            <person name="Pinto D."/>
            <person name="Vollmers J."/>
            <person name="Rivas-Marin E."/>
            <person name="Kohn T."/>
            <person name="Peeters S.H."/>
            <person name="Heuer A."/>
            <person name="Rast P."/>
            <person name="Oberbeckmann S."/>
            <person name="Bunk B."/>
            <person name="Jeske O."/>
            <person name="Meyerdierks A."/>
            <person name="Storesund J.E."/>
            <person name="Kallscheuer N."/>
            <person name="Luecker S."/>
            <person name="Lage O.M."/>
            <person name="Pohl T."/>
            <person name="Merkel B.J."/>
            <person name="Hornburger P."/>
            <person name="Mueller R.-W."/>
            <person name="Bruemmer F."/>
            <person name="Labrenz M."/>
            <person name="Spormann A.M."/>
            <person name="Op den Camp H."/>
            <person name="Overmann J."/>
            <person name="Amann R."/>
            <person name="Jetten M.S.M."/>
            <person name="Mascher T."/>
            <person name="Medema M.H."/>
            <person name="Devos D.P."/>
            <person name="Kaster A.-K."/>
            <person name="Ovreas L."/>
            <person name="Rohde M."/>
            <person name="Galperin M.Y."/>
            <person name="Jogler C."/>
        </authorList>
    </citation>
    <scope>NUCLEOTIDE SEQUENCE [LARGE SCALE GENOMIC DNA]</scope>
    <source>
        <strain evidence="2 3">Enr13</strain>
    </source>
</reference>
<feature type="transmembrane region" description="Helical" evidence="1">
    <location>
        <begin position="118"/>
        <end position="138"/>
    </location>
</feature>
<keyword evidence="1" id="KW-0812">Transmembrane</keyword>
<evidence type="ECO:0000313" key="3">
    <source>
        <dbReference type="Proteomes" id="UP000319004"/>
    </source>
</evidence>
<dbReference type="Proteomes" id="UP000319004">
    <property type="component" value="Chromosome"/>
</dbReference>
<evidence type="ECO:0000313" key="2">
    <source>
        <dbReference type="EMBL" id="QDV44069.1"/>
    </source>
</evidence>
<proteinExistence type="predicted"/>
<keyword evidence="1" id="KW-1133">Transmembrane helix</keyword>
<organism evidence="2 3">
    <name type="scientific">Stieleria neptunia</name>
    <dbReference type="NCBI Taxonomy" id="2527979"/>
    <lineage>
        <taxon>Bacteria</taxon>
        <taxon>Pseudomonadati</taxon>
        <taxon>Planctomycetota</taxon>
        <taxon>Planctomycetia</taxon>
        <taxon>Pirellulales</taxon>
        <taxon>Pirellulaceae</taxon>
        <taxon>Stieleria</taxon>
    </lineage>
</organism>
<dbReference type="AlphaFoldDB" id="A0A518HT76"/>
<dbReference type="KEGG" id="snep:Enr13x_39300"/>
<sequence>MPGVEWTGRTIVPAFQASVIRFFRFRWLTPPASIVSALQASSRLHKEVGTARGVICPTAIPIEYIGSVRRWPVPSSWPDAPTMWYIAVGVSSLFLSSGRSRRCGDHRKFRLLPDDQPVASLTYLVILVAACIAGYLALHYGEKAAWKRRAARLRRRDQTSMDDWIHAIPNIPSESIVCCVQLIANTIRVDPRDLRPNDAFENQLSIVDGFFCIVESDDTDECIRDRIEETTGVRPRKGWQTLRDVVEEFSEIRNQRKDGGIIECT</sequence>
<name>A0A518HT76_9BACT</name>
<accession>A0A518HT76</accession>
<dbReference type="EMBL" id="CP037423">
    <property type="protein sequence ID" value="QDV44069.1"/>
    <property type="molecule type" value="Genomic_DNA"/>
</dbReference>